<dbReference type="InterPro" id="IPR011527">
    <property type="entry name" value="ABC1_TM_dom"/>
</dbReference>
<protein>
    <submittedName>
        <fullName evidence="13">ATP-binding cassette subfamily B protein</fullName>
    </submittedName>
</protein>
<dbReference type="Gene3D" id="3.40.50.300">
    <property type="entry name" value="P-loop containing nucleotide triphosphate hydrolases"/>
    <property type="match status" value="1"/>
</dbReference>
<dbReference type="InterPro" id="IPR036640">
    <property type="entry name" value="ABC1_TM_sf"/>
</dbReference>
<dbReference type="CDD" id="cd18543">
    <property type="entry name" value="ABC_6TM_Rv0194_D1_like"/>
    <property type="match status" value="1"/>
</dbReference>
<dbReference type="FunFam" id="3.40.50.300:FF:000854">
    <property type="entry name" value="Multidrug ABC transporter ATP-binding protein"/>
    <property type="match status" value="1"/>
</dbReference>
<dbReference type="InterPro" id="IPR017871">
    <property type="entry name" value="ABC_transporter-like_CS"/>
</dbReference>
<dbReference type="PROSITE" id="PS50893">
    <property type="entry name" value="ABC_TRANSPORTER_2"/>
    <property type="match status" value="1"/>
</dbReference>
<sequence length="635" mass="66992">MMPPDTTSASPAQNQPTPGETAPKPRSTAATMVQILRWARPAVPRLILGGIAALGASLLALAIPQVLRVVVNGPLLTSESRTGVIQAALLVLGLGCLEALLAWSRRVFIATPATTVEHDMRTDLFDHLLDQPSSFHDRWAGGQLLQRSMGDLSSIRRWVAFGLVMLIVSTVTIVVGVVLMVTTAWQLGLIYLAGAIPMVWLGFTFRTDYARAARRARDQAGDLAGTVEESVHGIRVLKAFGRGEDALGDFARQADELRETEVHKARTLARVSLAVTAIPEGTLALGLGVGIWLVTQDALSVGALVGFMATAAVVNRPLENIGQLLATTLDARAAADRYLEVIDLPNAVADPAAPRPVGTPGPAGSTVELRDVRVVLGHRTVLDGVDLTLPAGRTTALVGLTGSGKSTLLQLIPRLMDVDEGSVLVDGVDVREVRRGDLRRVVSPAFEDPVLFSASVRENVLLGLEAPTSPAEEAEQTALMQRALDAAQAGFVARLPQGVDTGVGEEGMSLSGGQRQRLALARAIAAKPRVLVMDDPLSAVDVATETAATDALKELLPGTTTLVVAHRPSTVALADQVAVLQDGRISAVGTHEELLRSHAHYRYVISDMEHPPDAAEPGQDAPTPAPTPVPEGVGR</sequence>
<dbReference type="GO" id="GO:0016887">
    <property type="term" value="F:ATP hydrolysis activity"/>
    <property type="evidence" value="ECO:0007669"/>
    <property type="project" value="InterPro"/>
</dbReference>
<evidence type="ECO:0000259" key="11">
    <source>
        <dbReference type="PROSITE" id="PS50893"/>
    </source>
</evidence>
<keyword evidence="3" id="KW-1003">Cell membrane</keyword>
<proteinExistence type="predicted"/>
<keyword evidence="5" id="KW-0547">Nucleotide-binding</keyword>
<dbReference type="InterPro" id="IPR003593">
    <property type="entry name" value="AAA+_ATPase"/>
</dbReference>
<feature type="transmembrane region" description="Helical" evidence="10">
    <location>
        <begin position="42"/>
        <end position="63"/>
    </location>
</feature>
<evidence type="ECO:0000256" key="6">
    <source>
        <dbReference type="ARBA" id="ARBA00022840"/>
    </source>
</evidence>
<keyword evidence="2" id="KW-0813">Transport</keyword>
<dbReference type="SUPFAM" id="SSF90123">
    <property type="entry name" value="ABC transporter transmembrane region"/>
    <property type="match status" value="1"/>
</dbReference>
<feature type="domain" description="ABC transmembrane type-1" evidence="12">
    <location>
        <begin position="47"/>
        <end position="330"/>
    </location>
</feature>
<dbReference type="PANTHER" id="PTHR43394">
    <property type="entry name" value="ATP-DEPENDENT PERMEASE MDL1, MITOCHONDRIAL"/>
    <property type="match status" value="1"/>
</dbReference>
<keyword evidence="14" id="KW-1185">Reference proteome</keyword>
<keyword evidence="6 13" id="KW-0067">ATP-binding</keyword>
<dbReference type="PROSITE" id="PS00211">
    <property type="entry name" value="ABC_TRANSPORTER_1"/>
    <property type="match status" value="1"/>
</dbReference>
<keyword evidence="7 10" id="KW-1133">Transmembrane helix</keyword>
<evidence type="ECO:0000259" key="12">
    <source>
        <dbReference type="PROSITE" id="PS50929"/>
    </source>
</evidence>
<feature type="transmembrane region" description="Helical" evidence="10">
    <location>
        <begin position="268"/>
        <end position="292"/>
    </location>
</feature>
<comment type="caution">
    <text evidence="13">The sequence shown here is derived from an EMBL/GenBank/DDBJ whole genome shotgun (WGS) entry which is preliminary data.</text>
</comment>
<evidence type="ECO:0000313" key="13">
    <source>
        <dbReference type="EMBL" id="PFG19279.1"/>
    </source>
</evidence>
<evidence type="ECO:0000256" key="7">
    <source>
        <dbReference type="ARBA" id="ARBA00022989"/>
    </source>
</evidence>
<keyword evidence="8 10" id="KW-0472">Membrane</keyword>
<keyword evidence="4 10" id="KW-0812">Transmembrane</keyword>
<dbReference type="InterPro" id="IPR003439">
    <property type="entry name" value="ABC_transporter-like_ATP-bd"/>
</dbReference>
<feature type="transmembrane region" description="Helical" evidence="10">
    <location>
        <begin position="83"/>
        <end position="103"/>
    </location>
</feature>
<feature type="region of interest" description="Disordered" evidence="9">
    <location>
        <begin position="609"/>
        <end position="635"/>
    </location>
</feature>
<dbReference type="PANTHER" id="PTHR43394:SF1">
    <property type="entry name" value="ATP-BINDING CASSETTE SUB-FAMILY B MEMBER 10, MITOCHONDRIAL"/>
    <property type="match status" value="1"/>
</dbReference>
<gene>
    <name evidence="13" type="ORF">ATL40_0837</name>
</gene>
<reference evidence="13 14" key="1">
    <citation type="submission" date="2017-10" db="EMBL/GenBank/DDBJ databases">
        <title>Sequencing the genomes of 1000 actinobacteria strains.</title>
        <authorList>
            <person name="Klenk H.-P."/>
        </authorList>
    </citation>
    <scope>NUCLEOTIDE SEQUENCE [LARGE SCALE GENOMIC DNA]</scope>
    <source>
        <strain evidence="13 14">DSM 21801</strain>
    </source>
</reference>
<dbReference type="AlphaFoldDB" id="A0A2A9D0A8"/>
<dbReference type="InterPro" id="IPR027417">
    <property type="entry name" value="P-loop_NTPase"/>
</dbReference>
<dbReference type="SUPFAM" id="SSF52540">
    <property type="entry name" value="P-loop containing nucleoside triphosphate hydrolases"/>
    <property type="match status" value="1"/>
</dbReference>
<dbReference type="GO" id="GO:0005524">
    <property type="term" value="F:ATP binding"/>
    <property type="evidence" value="ECO:0007669"/>
    <property type="project" value="UniProtKB-KW"/>
</dbReference>
<dbReference type="SMART" id="SM00382">
    <property type="entry name" value="AAA"/>
    <property type="match status" value="1"/>
</dbReference>
<feature type="region of interest" description="Disordered" evidence="9">
    <location>
        <begin position="1"/>
        <end position="26"/>
    </location>
</feature>
<evidence type="ECO:0000256" key="2">
    <source>
        <dbReference type="ARBA" id="ARBA00022448"/>
    </source>
</evidence>
<evidence type="ECO:0000256" key="3">
    <source>
        <dbReference type="ARBA" id="ARBA00022475"/>
    </source>
</evidence>
<feature type="transmembrane region" description="Helical" evidence="10">
    <location>
        <begin position="158"/>
        <end position="181"/>
    </location>
</feature>
<feature type="compositionally biased region" description="Polar residues" evidence="9">
    <location>
        <begin position="1"/>
        <end position="18"/>
    </location>
</feature>
<evidence type="ECO:0000313" key="14">
    <source>
        <dbReference type="Proteomes" id="UP000224915"/>
    </source>
</evidence>
<dbReference type="Gene3D" id="1.20.1560.10">
    <property type="entry name" value="ABC transporter type 1, transmembrane domain"/>
    <property type="match status" value="1"/>
</dbReference>
<evidence type="ECO:0000256" key="8">
    <source>
        <dbReference type="ARBA" id="ARBA00023136"/>
    </source>
</evidence>
<feature type="domain" description="ABC transporter" evidence="11">
    <location>
        <begin position="367"/>
        <end position="607"/>
    </location>
</feature>
<evidence type="ECO:0000256" key="10">
    <source>
        <dbReference type="SAM" id="Phobius"/>
    </source>
</evidence>
<dbReference type="Pfam" id="PF00005">
    <property type="entry name" value="ABC_tran"/>
    <property type="match status" value="1"/>
</dbReference>
<evidence type="ECO:0000256" key="4">
    <source>
        <dbReference type="ARBA" id="ARBA00022692"/>
    </source>
</evidence>
<dbReference type="EMBL" id="PDJD01000001">
    <property type="protein sequence ID" value="PFG19279.1"/>
    <property type="molecule type" value="Genomic_DNA"/>
</dbReference>
<accession>A0A2A9D0A8</accession>
<dbReference type="Pfam" id="PF00664">
    <property type="entry name" value="ABC_membrane"/>
    <property type="match status" value="1"/>
</dbReference>
<dbReference type="InterPro" id="IPR039421">
    <property type="entry name" value="Type_1_exporter"/>
</dbReference>
<evidence type="ECO:0000256" key="9">
    <source>
        <dbReference type="SAM" id="MobiDB-lite"/>
    </source>
</evidence>
<name>A0A2A9D0A8_9MICO</name>
<dbReference type="PROSITE" id="PS50929">
    <property type="entry name" value="ABC_TM1F"/>
    <property type="match status" value="1"/>
</dbReference>
<comment type="subcellular location">
    <subcellularLocation>
        <location evidence="1">Cell membrane</location>
        <topology evidence="1">Multi-pass membrane protein</topology>
    </subcellularLocation>
</comment>
<evidence type="ECO:0000256" key="5">
    <source>
        <dbReference type="ARBA" id="ARBA00022741"/>
    </source>
</evidence>
<dbReference type="Proteomes" id="UP000224915">
    <property type="component" value="Unassembled WGS sequence"/>
</dbReference>
<dbReference type="GO" id="GO:0015421">
    <property type="term" value="F:ABC-type oligopeptide transporter activity"/>
    <property type="evidence" value="ECO:0007669"/>
    <property type="project" value="TreeGrafter"/>
</dbReference>
<organism evidence="13 14">
    <name type="scientific">Serinibacter salmoneus</name>
    <dbReference type="NCBI Taxonomy" id="556530"/>
    <lineage>
        <taxon>Bacteria</taxon>
        <taxon>Bacillati</taxon>
        <taxon>Actinomycetota</taxon>
        <taxon>Actinomycetes</taxon>
        <taxon>Micrococcales</taxon>
        <taxon>Beutenbergiaceae</taxon>
        <taxon>Serinibacter</taxon>
    </lineage>
</organism>
<dbReference type="GO" id="GO:0005886">
    <property type="term" value="C:plasma membrane"/>
    <property type="evidence" value="ECO:0007669"/>
    <property type="project" value="UniProtKB-SubCell"/>
</dbReference>
<feature type="transmembrane region" description="Helical" evidence="10">
    <location>
        <begin position="187"/>
        <end position="205"/>
    </location>
</feature>
<evidence type="ECO:0000256" key="1">
    <source>
        <dbReference type="ARBA" id="ARBA00004651"/>
    </source>
</evidence>